<dbReference type="EMBL" id="BTGC01000005">
    <property type="protein sequence ID" value="GMM51369.1"/>
    <property type="molecule type" value="Genomic_DNA"/>
</dbReference>
<feature type="region of interest" description="Disordered" evidence="7">
    <location>
        <begin position="462"/>
        <end position="482"/>
    </location>
</feature>
<comment type="caution">
    <text evidence="10">The sequence shown here is derived from an EMBL/GenBank/DDBJ whole genome shotgun (WGS) entry which is preliminary data.</text>
</comment>
<evidence type="ECO:0000313" key="10">
    <source>
        <dbReference type="EMBL" id="GMM51369.1"/>
    </source>
</evidence>
<evidence type="ECO:0000256" key="6">
    <source>
        <dbReference type="ARBA" id="ARBA00023136"/>
    </source>
</evidence>
<feature type="domain" description="Vps53 C-terminal" evidence="9">
    <location>
        <begin position="603"/>
        <end position="691"/>
    </location>
</feature>
<keyword evidence="5" id="KW-0333">Golgi apparatus</keyword>
<dbReference type="GO" id="GO:0005829">
    <property type="term" value="C:cytosol"/>
    <property type="evidence" value="ECO:0007669"/>
    <property type="project" value="GOC"/>
</dbReference>
<dbReference type="PANTHER" id="PTHR12820:SF0">
    <property type="entry name" value="VACUOLAR PROTEIN SORTING-ASSOCIATED PROTEIN 53 HOMOLOG"/>
    <property type="match status" value="1"/>
</dbReference>
<evidence type="ECO:0000313" key="11">
    <source>
        <dbReference type="Proteomes" id="UP001362899"/>
    </source>
</evidence>
<dbReference type="AlphaFoldDB" id="A0AAV5RIG4"/>
<dbReference type="PANTHER" id="PTHR12820">
    <property type="entry name" value="VACUOLAR SORTING PROTEIN 53"/>
    <property type="match status" value="1"/>
</dbReference>
<keyword evidence="4" id="KW-0967">Endosome</keyword>
<dbReference type="InterPro" id="IPR039766">
    <property type="entry name" value="Vps53"/>
</dbReference>
<evidence type="ECO:0000256" key="4">
    <source>
        <dbReference type="ARBA" id="ARBA00022753"/>
    </source>
</evidence>
<dbReference type="InterPro" id="IPR007234">
    <property type="entry name" value="Vps53_N"/>
</dbReference>
<keyword evidence="6" id="KW-0472">Membrane</keyword>
<evidence type="ECO:0000256" key="5">
    <source>
        <dbReference type="ARBA" id="ARBA00023034"/>
    </source>
</evidence>
<dbReference type="Pfam" id="PF04100">
    <property type="entry name" value="Vps53_N"/>
    <property type="match status" value="1"/>
</dbReference>
<evidence type="ECO:0000259" key="8">
    <source>
        <dbReference type="Pfam" id="PF04100"/>
    </source>
</evidence>
<feature type="domain" description="Vps53 N-terminal" evidence="8">
    <location>
        <begin position="62"/>
        <end position="328"/>
    </location>
</feature>
<dbReference type="Gene3D" id="1.10.357.110">
    <property type="entry name" value="Vacuolar protein sorting-associated protein 53, C-terminus"/>
    <property type="match status" value="1"/>
</dbReference>
<sequence length="757" mass="85413">MDFTNHISMRVVDALNTLLAEPDDAETRLDAVLADAVQCRAHLQLQLMQRPDISAELQRAGAVEQKLADLIARTRIVQESGQETLESVKNVTKEIKILDKAKDNLTSSVRMLRQLRMLSRLYSQLDSLLKERRYEDMAGTVQAASDLIEYFRPFRPLPQISKLSQEIGDMEVKIYEQIQEDFSRSLESSEDSLPNNALRAACEVLDSLDTAGGRSSSRKLLIEWYCTRALAEYKSVFAPSDEAGGLENVQHRFTYLKNRVIKQYINHDSKLFPQSWPVQSELVTRACDVTSDALVAQIPRLNSSEGGDMELLLSVLQESKDFEKYIQSPPLISSKIVRYLYMWVEFQERQLGMRINGYAQTMNPPEAGDEVLISSKELINFYRVLLSQLAKFSPSPELVNKVIDVLANNLGRYAQHVLMRYLPNAVRSNEELEVVGIVNATVDYIISTTHQLERSISAQYITESETKSETKPETKSGSANSTATVHVDDVFEHKALVKFRQVSVRAEDLLVNYASRNLEQHYIELGQQYSSAKGSNGEVSNVSPFTHQLAQDINALAENIFQATKTSSISYNVAGKLTESVCVQFLTTAMARVPKPVQEYLAEQMLLDFGAVKQESLFHIIEVIPKEGSTANLRTERLKKRVMDLVGQTEAVLKVLMGSAEPTETFVRNYQLLIKDRSTLNFRKVLDVKGIRFQSKAMEKFKMMASQDIQLAPESYLLTQIPTVAPQSNTSDSNLSSPTSFGMNNFKKIGEFLRRDY</sequence>
<evidence type="ECO:0000256" key="1">
    <source>
        <dbReference type="ARBA" id="ARBA00004150"/>
    </source>
</evidence>
<evidence type="ECO:0000256" key="2">
    <source>
        <dbReference type="ARBA" id="ARBA00004481"/>
    </source>
</evidence>
<comment type="subcellular location">
    <subcellularLocation>
        <location evidence="2">Endosome membrane</location>
        <topology evidence="2">Peripheral membrane protein</topology>
    </subcellularLocation>
    <subcellularLocation>
        <location evidence="1">Golgi apparatus</location>
        <location evidence="1">trans-Golgi network membrane</location>
        <topology evidence="1">Peripheral membrane protein</topology>
    </subcellularLocation>
</comment>
<protein>
    <submittedName>
        <fullName evidence="10">Vps53 protein</fullName>
    </submittedName>
</protein>
<name>A0AAV5RIG4_STABA</name>
<feature type="compositionally biased region" description="Basic and acidic residues" evidence="7">
    <location>
        <begin position="464"/>
        <end position="474"/>
    </location>
</feature>
<dbReference type="GO" id="GO:0000938">
    <property type="term" value="C:GARP complex"/>
    <property type="evidence" value="ECO:0007669"/>
    <property type="project" value="InterPro"/>
</dbReference>
<organism evidence="10 11">
    <name type="scientific">Starmerella bacillaris</name>
    <name type="common">Yeast</name>
    <name type="synonym">Candida zemplinina</name>
    <dbReference type="NCBI Taxonomy" id="1247836"/>
    <lineage>
        <taxon>Eukaryota</taxon>
        <taxon>Fungi</taxon>
        <taxon>Dikarya</taxon>
        <taxon>Ascomycota</taxon>
        <taxon>Saccharomycotina</taxon>
        <taxon>Dipodascomycetes</taxon>
        <taxon>Dipodascales</taxon>
        <taxon>Trichomonascaceae</taxon>
        <taxon>Starmerella</taxon>
    </lineage>
</organism>
<dbReference type="Proteomes" id="UP001362899">
    <property type="component" value="Unassembled WGS sequence"/>
</dbReference>
<accession>A0AAV5RIG4</accession>
<gene>
    <name evidence="10" type="ORF">DASB73_023270</name>
</gene>
<proteinExistence type="inferred from homology"/>
<dbReference type="Pfam" id="PF16854">
    <property type="entry name" value="VPS53_C"/>
    <property type="match status" value="1"/>
</dbReference>
<comment type="similarity">
    <text evidence="3">Belongs to the VPS53 family.</text>
</comment>
<reference evidence="10 11" key="1">
    <citation type="journal article" date="2023" name="Elife">
        <title>Identification of key yeast species and microbe-microbe interactions impacting larval growth of Drosophila in the wild.</title>
        <authorList>
            <person name="Mure A."/>
            <person name="Sugiura Y."/>
            <person name="Maeda R."/>
            <person name="Honda K."/>
            <person name="Sakurai N."/>
            <person name="Takahashi Y."/>
            <person name="Watada M."/>
            <person name="Katoh T."/>
            <person name="Gotoh A."/>
            <person name="Gotoh Y."/>
            <person name="Taniguchi I."/>
            <person name="Nakamura K."/>
            <person name="Hayashi T."/>
            <person name="Katayama T."/>
            <person name="Uemura T."/>
            <person name="Hattori Y."/>
        </authorList>
    </citation>
    <scope>NUCLEOTIDE SEQUENCE [LARGE SCALE GENOMIC DNA]</scope>
    <source>
        <strain evidence="10 11">SB-73</strain>
    </source>
</reference>
<dbReference type="InterPro" id="IPR031745">
    <property type="entry name" value="Vps53_C"/>
</dbReference>
<dbReference type="GO" id="GO:0042147">
    <property type="term" value="P:retrograde transport, endosome to Golgi"/>
    <property type="evidence" value="ECO:0007669"/>
    <property type="project" value="InterPro"/>
</dbReference>
<evidence type="ECO:0000256" key="3">
    <source>
        <dbReference type="ARBA" id="ARBA00008628"/>
    </source>
</evidence>
<keyword evidence="11" id="KW-1185">Reference proteome</keyword>
<dbReference type="InterPro" id="IPR038260">
    <property type="entry name" value="Vps53_C_sf"/>
</dbReference>
<evidence type="ECO:0000259" key="9">
    <source>
        <dbReference type="Pfam" id="PF16854"/>
    </source>
</evidence>
<dbReference type="GO" id="GO:0010008">
    <property type="term" value="C:endosome membrane"/>
    <property type="evidence" value="ECO:0007669"/>
    <property type="project" value="UniProtKB-SubCell"/>
</dbReference>
<evidence type="ECO:0000256" key="7">
    <source>
        <dbReference type="SAM" id="MobiDB-lite"/>
    </source>
</evidence>